<name>A0ACC6RMC1_9BURK</name>
<proteinExistence type="predicted"/>
<dbReference type="Proteomes" id="UP001392318">
    <property type="component" value="Unassembled WGS sequence"/>
</dbReference>
<gene>
    <name evidence="1" type="ORF">VSR83_21965</name>
</gene>
<reference evidence="1" key="1">
    <citation type="submission" date="2024-01" db="EMBL/GenBank/DDBJ databases">
        <title>The diversity of rhizobia nodulating Mimosa spp. in eleven states of Brazil covering several biomes is determined by host plant, location, and edaphic factors.</title>
        <authorList>
            <person name="Rouws L."/>
            <person name="Barauna A."/>
            <person name="Beukes C."/>
            <person name="De Faria S.M."/>
            <person name="Gross E."/>
            <person name="Dos Reis Junior F.B."/>
            <person name="Simon M."/>
            <person name="Maluk M."/>
            <person name="Odee D.W."/>
            <person name="Kenicer G."/>
            <person name="Young J.P.W."/>
            <person name="Reis V.M."/>
            <person name="Zilli J."/>
            <person name="James E.K."/>
        </authorList>
    </citation>
    <scope>NUCLEOTIDE SEQUENCE</scope>
    <source>
        <strain evidence="1">JPY452</strain>
    </source>
</reference>
<dbReference type="EMBL" id="JAYMRU010000016">
    <property type="protein sequence ID" value="MEM5402737.1"/>
    <property type="molecule type" value="Genomic_DNA"/>
</dbReference>
<evidence type="ECO:0000313" key="1">
    <source>
        <dbReference type="EMBL" id="MEM5402737.1"/>
    </source>
</evidence>
<sequence length="490" mass="55781">MRFLLDTNVLIPLEDSALPLQPNLANFVRLANAHGHSLVYHPASEEDVAEDRNEVRRGQTLQRLRQYSRLDHRPHCPWNDASTRRNDAVDNEILYALSLHAAAALVTEDRGIHGKAKARGLVDRVYTIQTAEDLLLRLHESVSVRLPNIDDVPLYSLTPILGSPFFDSLRGGYAPFNQWFEDKAEEGRRAWVHWHHPGELGGICIYARQDNERITEEFTIEGTGLKLATFKVGDTSRGRKVGELFLKAAFQYASTNLLQNIFIHGDEDRHYFLFELLVDFGFEHVGFHPGSNGRDAVYLKRHPTVAPDEARPPFDYLRSYFPHFRSDPTIGKYVVPIQPQYHEILFPDFQGTSNTQANLFAPNNQAGNAIKMAYLCRAQAKSIKPGDILLFYRSVDERALTSIGVVESYETLHDVESIVARVKRRTVYTLGEIEEMATKPTKVILFRLVRHLRRTLGLDALLKNHVLNGQPQSITKIDHEKFEAIISLCR</sequence>
<organism evidence="1 2">
    <name type="scientific">Paraburkholderia unamae</name>
    <dbReference type="NCBI Taxonomy" id="219649"/>
    <lineage>
        <taxon>Bacteria</taxon>
        <taxon>Pseudomonadati</taxon>
        <taxon>Pseudomonadota</taxon>
        <taxon>Betaproteobacteria</taxon>
        <taxon>Burkholderiales</taxon>
        <taxon>Burkholderiaceae</taxon>
        <taxon>Paraburkholderia</taxon>
    </lineage>
</organism>
<evidence type="ECO:0000313" key="2">
    <source>
        <dbReference type="Proteomes" id="UP001392318"/>
    </source>
</evidence>
<protein>
    <submittedName>
        <fullName evidence="1">N-acetyltransferase</fullName>
    </submittedName>
</protein>
<keyword evidence="2" id="KW-1185">Reference proteome</keyword>
<comment type="caution">
    <text evidence="1">The sequence shown here is derived from an EMBL/GenBank/DDBJ whole genome shotgun (WGS) entry which is preliminary data.</text>
</comment>
<accession>A0ACC6RMC1</accession>